<dbReference type="AlphaFoldDB" id="A0AAN7MI49"/>
<dbReference type="InterPro" id="IPR037202">
    <property type="entry name" value="ESCRT_assembly_dom"/>
</dbReference>
<evidence type="ECO:0000256" key="3">
    <source>
        <dbReference type="ARBA" id="ARBA00022753"/>
    </source>
</evidence>
<feature type="domain" description="SB" evidence="6">
    <location>
        <begin position="49"/>
        <end position="117"/>
    </location>
</feature>
<evidence type="ECO:0000313" key="7">
    <source>
        <dbReference type="EMBL" id="KAK4796101.1"/>
    </source>
</evidence>
<dbReference type="GO" id="GO:0043130">
    <property type="term" value="F:ubiquitin binding"/>
    <property type="evidence" value="ECO:0007669"/>
    <property type="project" value="TreeGrafter"/>
</dbReference>
<keyword evidence="3" id="KW-0967">Endosome</keyword>
<organism evidence="7 8">
    <name type="scientific">Trapa natans</name>
    <name type="common">Water chestnut</name>
    <dbReference type="NCBI Taxonomy" id="22666"/>
    <lineage>
        <taxon>Eukaryota</taxon>
        <taxon>Viridiplantae</taxon>
        <taxon>Streptophyta</taxon>
        <taxon>Embryophyta</taxon>
        <taxon>Tracheophyta</taxon>
        <taxon>Spermatophyta</taxon>
        <taxon>Magnoliopsida</taxon>
        <taxon>eudicotyledons</taxon>
        <taxon>Gunneridae</taxon>
        <taxon>Pentapetalae</taxon>
        <taxon>rosids</taxon>
        <taxon>malvids</taxon>
        <taxon>Myrtales</taxon>
        <taxon>Lythraceae</taxon>
        <taxon>Trapa</taxon>
    </lineage>
</organism>
<dbReference type="Gene3D" id="6.10.140.820">
    <property type="match status" value="1"/>
</dbReference>
<dbReference type="InterPro" id="IPR052070">
    <property type="entry name" value="ESCRT-I_UEV_domain"/>
</dbReference>
<evidence type="ECO:0000259" key="6">
    <source>
        <dbReference type="PROSITE" id="PS51312"/>
    </source>
</evidence>
<dbReference type="PROSITE" id="PS51312">
    <property type="entry name" value="SB"/>
    <property type="match status" value="1"/>
</dbReference>
<sequence>MLDDKEGLEQHLQMALMNADVLENWLRANEGKTNMGKSLDVDDAFECVDHLSKQMLECTASDLAIEDVVYSLDKVPQEGTIPFDQYLRNFRLLSREQFFQRATGIKVRAVQLQAHVSSMASRVPARAQHYVS</sequence>
<dbReference type="PANTHER" id="PTHR23306:SF3">
    <property type="entry name" value="TUMOR SUPPRESSOR PROTEIN 101"/>
    <property type="match status" value="1"/>
</dbReference>
<proteinExistence type="predicted"/>
<dbReference type="PANTHER" id="PTHR23306">
    <property type="entry name" value="TUMOR SUSCEPTIBILITY GENE 101 PROTEIN-RELATED"/>
    <property type="match status" value="1"/>
</dbReference>
<keyword evidence="8" id="KW-1185">Reference proteome</keyword>
<evidence type="ECO:0000256" key="4">
    <source>
        <dbReference type="ARBA" id="ARBA00022927"/>
    </source>
</evidence>
<evidence type="ECO:0000256" key="5">
    <source>
        <dbReference type="PROSITE-ProRule" id="PRU00644"/>
    </source>
</evidence>
<evidence type="ECO:0000256" key="2">
    <source>
        <dbReference type="ARBA" id="ARBA00022448"/>
    </source>
</evidence>
<evidence type="ECO:0000313" key="8">
    <source>
        <dbReference type="Proteomes" id="UP001346149"/>
    </source>
</evidence>
<dbReference type="InterPro" id="IPR017916">
    <property type="entry name" value="SB_dom"/>
</dbReference>
<gene>
    <name evidence="7" type="ORF">SAY86_028427</name>
</gene>
<dbReference type="GO" id="GO:0008333">
    <property type="term" value="P:endosome to lysosome transport"/>
    <property type="evidence" value="ECO:0007669"/>
    <property type="project" value="TreeGrafter"/>
</dbReference>
<name>A0AAN7MI49_TRANT</name>
<dbReference type="GO" id="GO:0015031">
    <property type="term" value="P:protein transport"/>
    <property type="evidence" value="ECO:0007669"/>
    <property type="project" value="UniProtKB-UniRule"/>
</dbReference>
<accession>A0AAN7MI49</accession>
<evidence type="ECO:0000256" key="1">
    <source>
        <dbReference type="ARBA" id="ARBA00004177"/>
    </source>
</evidence>
<dbReference type="Pfam" id="PF09454">
    <property type="entry name" value="Vps23_core"/>
    <property type="match status" value="1"/>
</dbReference>
<comment type="caution">
    <text evidence="7">The sequence shown here is derived from an EMBL/GenBank/DDBJ whole genome shotgun (WGS) entry which is preliminary data.</text>
</comment>
<dbReference type="GO" id="GO:0000813">
    <property type="term" value="C:ESCRT I complex"/>
    <property type="evidence" value="ECO:0007669"/>
    <property type="project" value="TreeGrafter"/>
</dbReference>
<reference evidence="7 8" key="1">
    <citation type="journal article" date="2023" name="Hortic Res">
        <title>Pangenome of water caltrop reveals structural variations and asymmetric subgenome divergence after allopolyploidization.</title>
        <authorList>
            <person name="Zhang X."/>
            <person name="Chen Y."/>
            <person name="Wang L."/>
            <person name="Yuan Y."/>
            <person name="Fang M."/>
            <person name="Shi L."/>
            <person name="Lu R."/>
            <person name="Comes H.P."/>
            <person name="Ma Y."/>
            <person name="Chen Y."/>
            <person name="Huang G."/>
            <person name="Zhou Y."/>
            <person name="Zheng Z."/>
            <person name="Qiu Y."/>
        </authorList>
    </citation>
    <scope>NUCLEOTIDE SEQUENCE [LARGE SCALE GENOMIC DNA]</scope>
    <source>
        <strain evidence="7">F231</strain>
    </source>
</reference>
<dbReference type="SUPFAM" id="SSF140111">
    <property type="entry name" value="Endosomal sorting complex assembly domain"/>
    <property type="match status" value="1"/>
</dbReference>
<protein>
    <recommendedName>
        <fullName evidence="6">SB domain-containing protein</fullName>
    </recommendedName>
</protein>
<keyword evidence="2 5" id="KW-0813">Transport</keyword>
<dbReference type="Proteomes" id="UP001346149">
    <property type="component" value="Unassembled WGS sequence"/>
</dbReference>
<dbReference type="EMBL" id="JAXQNO010000006">
    <property type="protein sequence ID" value="KAK4796101.1"/>
    <property type="molecule type" value="Genomic_DNA"/>
</dbReference>
<keyword evidence="4 5" id="KW-0653">Protein transport</keyword>
<comment type="subcellular location">
    <subcellularLocation>
        <location evidence="1">Endosome</location>
    </subcellularLocation>
</comment>